<sequence>MRAGSGGRAPAAGGPGVGAAEFRLLMSALPAGVTIVTTVDLDGRPWGMTCSSVCSVSLEPPVLLVCLRRGSPTLEAMLRRSTFAVNLLHERARAAAELFASGAPDRFDSVRWSVGQGAGGPYLTDDAHAVAHCEIRQAEVVGDHAVVFGAVFHTEHEPRRAETARPLLYGLRRYASWPAG</sequence>
<accession>A0A9W6I618</accession>
<dbReference type="InterPro" id="IPR050268">
    <property type="entry name" value="NADH-dep_flavin_reductase"/>
</dbReference>
<organism evidence="3 4">
    <name type="scientific">Streptosporangium carneum</name>
    <dbReference type="NCBI Taxonomy" id="47481"/>
    <lineage>
        <taxon>Bacteria</taxon>
        <taxon>Bacillati</taxon>
        <taxon>Actinomycetota</taxon>
        <taxon>Actinomycetes</taxon>
        <taxon>Streptosporangiales</taxon>
        <taxon>Streptosporangiaceae</taxon>
        <taxon>Streptosporangium</taxon>
    </lineage>
</organism>
<keyword evidence="4" id="KW-1185">Reference proteome</keyword>
<proteinExistence type="predicted"/>
<evidence type="ECO:0000259" key="2">
    <source>
        <dbReference type="SMART" id="SM00903"/>
    </source>
</evidence>
<dbReference type="Pfam" id="PF01613">
    <property type="entry name" value="Flavin_Reduct"/>
    <property type="match status" value="1"/>
</dbReference>
<evidence type="ECO:0000313" key="4">
    <source>
        <dbReference type="Proteomes" id="UP001143474"/>
    </source>
</evidence>
<evidence type="ECO:0000313" key="3">
    <source>
        <dbReference type="EMBL" id="GLK12348.1"/>
    </source>
</evidence>
<gene>
    <name evidence="3" type="ORF">GCM10017600_57580</name>
</gene>
<dbReference type="GO" id="GO:0010181">
    <property type="term" value="F:FMN binding"/>
    <property type="evidence" value="ECO:0007669"/>
    <property type="project" value="InterPro"/>
</dbReference>
<dbReference type="GO" id="GO:0006208">
    <property type="term" value="P:pyrimidine nucleobase catabolic process"/>
    <property type="evidence" value="ECO:0007669"/>
    <property type="project" value="TreeGrafter"/>
</dbReference>
<evidence type="ECO:0000256" key="1">
    <source>
        <dbReference type="ARBA" id="ARBA00023002"/>
    </source>
</evidence>
<protein>
    <recommendedName>
        <fullName evidence="2">Flavin reductase like domain-containing protein</fullName>
    </recommendedName>
</protein>
<reference evidence="3" key="1">
    <citation type="journal article" date="2014" name="Int. J. Syst. Evol. Microbiol.">
        <title>Complete genome sequence of Corynebacterium casei LMG S-19264T (=DSM 44701T), isolated from a smear-ripened cheese.</title>
        <authorList>
            <consortium name="US DOE Joint Genome Institute (JGI-PGF)"/>
            <person name="Walter F."/>
            <person name="Albersmeier A."/>
            <person name="Kalinowski J."/>
            <person name="Ruckert C."/>
        </authorList>
    </citation>
    <scope>NUCLEOTIDE SEQUENCE</scope>
    <source>
        <strain evidence="3">VKM Ac-2007</strain>
    </source>
</reference>
<dbReference type="AlphaFoldDB" id="A0A9W6I618"/>
<dbReference type="InterPro" id="IPR012349">
    <property type="entry name" value="Split_barrel_FMN-bd"/>
</dbReference>
<comment type="caution">
    <text evidence="3">The sequence shown here is derived from an EMBL/GenBank/DDBJ whole genome shotgun (WGS) entry which is preliminary data.</text>
</comment>
<dbReference type="SUPFAM" id="SSF50475">
    <property type="entry name" value="FMN-binding split barrel"/>
    <property type="match status" value="1"/>
</dbReference>
<dbReference type="SMART" id="SM00903">
    <property type="entry name" value="Flavin_Reduct"/>
    <property type="match status" value="1"/>
</dbReference>
<reference evidence="3" key="2">
    <citation type="submission" date="2023-01" db="EMBL/GenBank/DDBJ databases">
        <authorList>
            <person name="Sun Q."/>
            <person name="Evtushenko L."/>
        </authorList>
    </citation>
    <scope>NUCLEOTIDE SEQUENCE</scope>
    <source>
        <strain evidence="3">VKM Ac-2007</strain>
    </source>
</reference>
<name>A0A9W6I618_9ACTN</name>
<keyword evidence="1" id="KW-0560">Oxidoreductase</keyword>
<dbReference type="EMBL" id="BSEV01000016">
    <property type="protein sequence ID" value="GLK12348.1"/>
    <property type="molecule type" value="Genomic_DNA"/>
</dbReference>
<dbReference type="PANTHER" id="PTHR30466:SF1">
    <property type="entry name" value="FMN REDUCTASE (NADH) RUTF"/>
    <property type="match status" value="1"/>
</dbReference>
<feature type="domain" description="Flavin reductase like" evidence="2">
    <location>
        <begin position="26"/>
        <end position="176"/>
    </location>
</feature>
<dbReference type="InterPro" id="IPR002563">
    <property type="entry name" value="Flavin_Rdtase-like_dom"/>
</dbReference>
<dbReference type="RefSeq" id="WP_271220680.1">
    <property type="nucleotide sequence ID" value="NZ_BAAAVD010000009.1"/>
</dbReference>
<dbReference type="Proteomes" id="UP001143474">
    <property type="component" value="Unassembled WGS sequence"/>
</dbReference>
<dbReference type="PANTHER" id="PTHR30466">
    <property type="entry name" value="FLAVIN REDUCTASE"/>
    <property type="match status" value="1"/>
</dbReference>
<dbReference type="GO" id="GO:0042602">
    <property type="term" value="F:riboflavin reductase (NADPH) activity"/>
    <property type="evidence" value="ECO:0007669"/>
    <property type="project" value="TreeGrafter"/>
</dbReference>
<dbReference type="Gene3D" id="2.30.110.10">
    <property type="entry name" value="Electron Transport, Fmn-binding Protein, Chain A"/>
    <property type="match status" value="1"/>
</dbReference>